<protein>
    <submittedName>
        <fullName evidence="1">Uncharacterized protein</fullName>
    </submittedName>
</protein>
<dbReference type="HOGENOM" id="CLU_3097695_0_0_6"/>
<dbReference type="EMBL" id="CP000083">
    <property type="protein sequence ID" value="AAZ27643.1"/>
    <property type="molecule type" value="Genomic_DNA"/>
</dbReference>
<sequence>MFNLLILFFHSTLLKVTVAVVLLFGNSLDVVFSVKSIENNDLSRWSTLCLS</sequence>
<proteinExistence type="predicted"/>
<evidence type="ECO:0000313" key="2">
    <source>
        <dbReference type="Proteomes" id="UP000000547"/>
    </source>
</evidence>
<reference evidence="1" key="1">
    <citation type="journal article" date="2005" name="Proc. Natl. Acad. Sci. U.S.A.">
        <title>The psychrophilic lifestyle as revealed by the genome sequence of Colwellia psychrerythraea 34H through genomic and proteomic analyses.</title>
        <authorList>
            <person name="Methe B.A."/>
            <person name="Nelson K.E."/>
            <person name="Deming J.W."/>
            <person name="Momen B."/>
            <person name="Melamud E."/>
            <person name="Zhang X."/>
            <person name="Moult J."/>
            <person name="Madupu R."/>
            <person name="Nelson W.C."/>
            <person name="Dodson R.J."/>
            <person name="Brinkac L.M."/>
            <person name="Daugherty S.C."/>
            <person name="Durkin A.S."/>
            <person name="DeBoy R.T."/>
            <person name="Kolonay J.F."/>
            <person name="Sullivan S.A."/>
            <person name="Zhou L."/>
            <person name="Davidsen T.M."/>
            <person name="Wu M."/>
            <person name="Huston A.L."/>
            <person name="Lewis M."/>
            <person name="Weaver B."/>
            <person name="Weidman J.F."/>
            <person name="Khouri H."/>
            <person name="Utterback T.R."/>
            <person name="Feldblyum T.V."/>
            <person name="Fraser C.M."/>
        </authorList>
    </citation>
    <scope>NUCLEOTIDE SEQUENCE [LARGE SCALE GENOMIC DNA]</scope>
    <source>
        <strain evidence="1">34H</strain>
    </source>
</reference>
<gene>
    <name evidence="1" type="ordered locus">CPS_1367</name>
</gene>
<name>Q486A5_COLP3</name>
<dbReference type="KEGG" id="cps:CPS_1367"/>
<accession>Q486A5</accession>
<evidence type="ECO:0000313" key="1">
    <source>
        <dbReference type="EMBL" id="AAZ27643.1"/>
    </source>
</evidence>
<dbReference type="STRING" id="167879.CPS_1367"/>
<dbReference type="AlphaFoldDB" id="Q486A5"/>
<dbReference type="Proteomes" id="UP000000547">
    <property type="component" value="Chromosome"/>
</dbReference>
<organism evidence="1 2">
    <name type="scientific">Colwellia psychrerythraea (strain 34H / ATCC BAA-681)</name>
    <name type="common">Vibrio psychroerythus</name>
    <dbReference type="NCBI Taxonomy" id="167879"/>
    <lineage>
        <taxon>Bacteria</taxon>
        <taxon>Pseudomonadati</taxon>
        <taxon>Pseudomonadota</taxon>
        <taxon>Gammaproteobacteria</taxon>
        <taxon>Alteromonadales</taxon>
        <taxon>Colwelliaceae</taxon>
        <taxon>Colwellia</taxon>
    </lineage>
</organism>